<dbReference type="EMBL" id="JH793603">
    <property type="protein sequence ID" value="ELQ44139.1"/>
    <property type="molecule type" value="Genomic_DNA"/>
</dbReference>
<evidence type="ECO:0000313" key="2">
    <source>
        <dbReference type="EMBL" id="ELQ44139.1"/>
    </source>
</evidence>
<sequence length="30" mass="3432">MDWIIGYKNMGSWGQENGVKPQGPERPLEN</sequence>
<proteinExistence type="predicted"/>
<dbReference type="Proteomes" id="UP000011086">
    <property type="component" value="Unassembled WGS sequence"/>
</dbReference>
<evidence type="ECO:0000256" key="1">
    <source>
        <dbReference type="SAM" id="MobiDB-lite"/>
    </source>
</evidence>
<gene>
    <name evidence="2" type="ORF">OOU_Y34scaffold00097g8</name>
</gene>
<name>A0AA97P925_PYRO3</name>
<protein>
    <submittedName>
        <fullName evidence="2">Uncharacterized protein</fullName>
    </submittedName>
</protein>
<reference evidence="2" key="1">
    <citation type="journal article" date="2012" name="PLoS Genet.">
        <title>Comparative analysis of the genomes of two field isolates of the rice blast fungus Magnaporthe oryzae.</title>
        <authorList>
            <person name="Xue M."/>
            <person name="Yang J."/>
            <person name="Li Z."/>
            <person name="Hu S."/>
            <person name="Yao N."/>
            <person name="Dean R.A."/>
            <person name="Zhao W."/>
            <person name="Shen M."/>
            <person name="Zhang H."/>
            <person name="Li C."/>
            <person name="Liu L."/>
            <person name="Cao L."/>
            <person name="Xu X."/>
            <person name="Xing Y."/>
            <person name="Hsiang T."/>
            <person name="Zhang Z."/>
            <person name="Xu J.R."/>
            <person name="Peng Y.L."/>
        </authorList>
    </citation>
    <scope>NUCLEOTIDE SEQUENCE</scope>
    <source>
        <strain evidence="2">Y34</strain>
    </source>
</reference>
<feature type="region of interest" description="Disordered" evidence="1">
    <location>
        <begin position="1"/>
        <end position="30"/>
    </location>
</feature>
<organism evidence="2">
    <name type="scientific">Pyricularia oryzae (strain Y34)</name>
    <name type="common">Rice blast fungus</name>
    <name type="synonym">Magnaporthe oryzae</name>
    <dbReference type="NCBI Taxonomy" id="1143189"/>
    <lineage>
        <taxon>Eukaryota</taxon>
        <taxon>Fungi</taxon>
        <taxon>Dikarya</taxon>
        <taxon>Ascomycota</taxon>
        <taxon>Pezizomycotina</taxon>
        <taxon>Sordariomycetes</taxon>
        <taxon>Sordariomycetidae</taxon>
        <taxon>Magnaporthales</taxon>
        <taxon>Pyriculariaceae</taxon>
        <taxon>Pyricularia</taxon>
    </lineage>
</organism>
<accession>A0AA97P925</accession>
<dbReference type="AlphaFoldDB" id="A0AA97P925"/>